<evidence type="ECO:0000256" key="2">
    <source>
        <dbReference type="SAM" id="MobiDB-lite"/>
    </source>
</evidence>
<dbReference type="EMBL" id="JBHTBJ010000004">
    <property type="protein sequence ID" value="MFC7273817.1"/>
    <property type="molecule type" value="Genomic_DNA"/>
</dbReference>
<organism evidence="4 5">
    <name type="scientific">Paractinoplanes rhizophilus</name>
    <dbReference type="NCBI Taxonomy" id="1416877"/>
    <lineage>
        <taxon>Bacteria</taxon>
        <taxon>Bacillati</taxon>
        <taxon>Actinomycetota</taxon>
        <taxon>Actinomycetes</taxon>
        <taxon>Micromonosporales</taxon>
        <taxon>Micromonosporaceae</taxon>
        <taxon>Paractinoplanes</taxon>
    </lineage>
</organism>
<dbReference type="Gene3D" id="2.60.120.260">
    <property type="entry name" value="Galactose-binding domain-like"/>
    <property type="match status" value="1"/>
</dbReference>
<evidence type="ECO:0000256" key="1">
    <source>
        <dbReference type="ARBA" id="ARBA00022801"/>
    </source>
</evidence>
<comment type="caution">
    <text evidence="4">The sequence shown here is derived from an EMBL/GenBank/DDBJ whole genome shotgun (WGS) entry which is preliminary data.</text>
</comment>
<name>A0ABW2HL91_9ACTN</name>
<feature type="compositionally biased region" description="Polar residues" evidence="2">
    <location>
        <begin position="176"/>
        <end position="189"/>
    </location>
</feature>
<dbReference type="Pfam" id="PF02018">
    <property type="entry name" value="CBM_4_9"/>
    <property type="match status" value="1"/>
</dbReference>
<feature type="domain" description="CBM-cenC" evidence="3">
    <location>
        <begin position="31"/>
        <end position="100"/>
    </location>
</feature>
<evidence type="ECO:0000313" key="5">
    <source>
        <dbReference type="Proteomes" id="UP001596548"/>
    </source>
</evidence>
<evidence type="ECO:0000313" key="4">
    <source>
        <dbReference type="EMBL" id="MFC7273817.1"/>
    </source>
</evidence>
<reference evidence="5" key="1">
    <citation type="journal article" date="2019" name="Int. J. Syst. Evol. Microbiol.">
        <title>The Global Catalogue of Microorganisms (GCM) 10K type strain sequencing project: providing services to taxonomists for standard genome sequencing and annotation.</title>
        <authorList>
            <consortium name="The Broad Institute Genomics Platform"/>
            <consortium name="The Broad Institute Genome Sequencing Center for Infectious Disease"/>
            <person name="Wu L."/>
            <person name="Ma J."/>
        </authorList>
    </citation>
    <scope>NUCLEOTIDE SEQUENCE [LARGE SCALE GENOMIC DNA]</scope>
    <source>
        <strain evidence="5">XZYJT-10</strain>
    </source>
</reference>
<dbReference type="InterPro" id="IPR051563">
    <property type="entry name" value="Glycosyl_Hydrolase_51"/>
</dbReference>
<accession>A0ABW2HL91</accession>
<dbReference type="InterPro" id="IPR003305">
    <property type="entry name" value="CenC_carb-bd"/>
</dbReference>
<dbReference type="Gene3D" id="3.20.20.80">
    <property type="entry name" value="Glycosidases"/>
    <property type="match status" value="1"/>
</dbReference>
<dbReference type="SUPFAM" id="SSF51445">
    <property type="entry name" value="(Trans)glycosidases"/>
    <property type="match status" value="1"/>
</dbReference>
<feature type="compositionally biased region" description="Polar residues" evidence="2">
    <location>
        <begin position="156"/>
        <end position="169"/>
    </location>
</feature>
<keyword evidence="1" id="KW-0378">Hydrolase</keyword>
<protein>
    <submittedName>
        <fullName evidence="4">Carbohydrate binding domain-containing protein</fullName>
    </submittedName>
</protein>
<sequence>MDDDARLNERNRTYLRTTGAAELTNTGYGGIATKSGEIYDFSVWARADRGATLTVSLHAADGTALVAPLRTKVTSDTWAKYTGSMRATATSDAGRLTVGTDGSSRLDMVSLTPRRTYKNHGLRKDLAEKIAALHPGFVRFPGGCLVNTGRSTVSRPFSRWSASGPTPSSRRARPGCTTSPGRFPSTTGSRCAVRRRWPG</sequence>
<dbReference type="InterPro" id="IPR008979">
    <property type="entry name" value="Galactose-bd-like_sf"/>
</dbReference>
<proteinExistence type="predicted"/>
<feature type="region of interest" description="Disordered" evidence="2">
    <location>
        <begin position="156"/>
        <end position="199"/>
    </location>
</feature>
<gene>
    <name evidence="4" type="ORF">ACFQS1_07495</name>
</gene>
<dbReference type="RefSeq" id="WP_378965442.1">
    <property type="nucleotide sequence ID" value="NZ_JBHTBJ010000004.1"/>
</dbReference>
<dbReference type="PANTHER" id="PTHR31776:SF26">
    <property type="entry name" value="SECRETED ARABINOSIDASE"/>
    <property type="match status" value="1"/>
</dbReference>
<dbReference type="PANTHER" id="PTHR31776">
    <property type="entry name" value="ALPHA-L-ARABINOFURANOSIDASE 1"/>
    <property type="match status" value="1"/>
</dbReference>
<dbReference type="Proteomes" id="UP001596548">
    <property type="component" value="Unassembled WGS sequence"/>
</dbReference>
<evidence type="ECO:0000259" key="3">
    <source>
        <dbReference type="Pfam" id="PF02018"/>
    </source>
</evidence>
<dbReference type="InterPro" id="IPR017853">
    <property type="entry name" value="GH"/>
</dbReference>
<dbReference type="SUPFAM" id="SSF49785">
    <property type="entry name" value="Galactose-binding domain-like"/>
    <property type="match status" value="1"/>
</dbReference>
<keyword evidence="5" id="KW-1185">Reference proteome</keyword>